<proteinExistence type="predicted"/>
<evidence type="ECO:0000313" key="3">
    <source>
        <dbReference type="Proteomes" id="UP001642409"/>
    </source>
</evidence>
<dbReference type="EMBL" id="CAXDID020000318">
    <property type="protein sequence ID" value="CAL6076098.1"/>
    <property type="molecule type" value="Genomic_DNA"/>
</dbReference>
<dbReference type="EMBL" id="CATOUU010001055">
    <property type="protein sequence ID" value="CAI9969233.1"/>
    <property type="molecule type" value="Genomic_DNA"/>
</dbReference>
<organism evidence="1">
    <name type="scientific">Hexamita inflata</name>
    <dbReference type="NCBI Taxonomy" id="28002"/>
    <lineage>
        <taxon>Eukaryota</taxon>
        <taxon>Metamonada</taxon>
        <taxon>Diplomonadida</taxon>
        <taxon>Hexamitidae</taxon>
        <taxon>Hexamitinae</taxon>
        <taxon>Hexamita</taxon>
    </lineage>
</organism>
<keyword evidence="3" id="KW-1185">Reference proteome</keyword>
<name>A0AA86R5G8_9EUKA</name>
<reference evidence="1" key="1">
    <citation type="submission" date="2023-06" db="EMBL/GenBank/DDBJ databases">
        <authorList>
            <person name="Kurt Z."/>
        </authorList>
    </citation>
    <scope>NUCLEOTIDE SEQUENCE</scope>
</reference>
<protein>
    <submittedName>
        <fullName evidence="2">Hypothetical_protein</fullName>
    </submittedName>
</protein>
<reference evidence="2 3" key="2">
    <citation type="submission" date="2024-07" db="EMBL/GenBank/DDBJ databases">
        <authorList>
            <person name="Akdeniz Z."/>
        </authorList>
    </citation>
    <scope>NUCLEOTIDE SEQUENCE [LARGE SCALE GENOMIC DNA]</scope>
</reference>
<sequence length="106" mass="11929">MCVLLPNSVQQQLLRLVVINLFTSVYLNTDPRPCIILFTLSLSFKFKSKTVFIGISTLIQFIFLRSKQDYHCCLKTATPVLTTDHLCQGCIIVVNDCYQNQGGIGL</sequence>
<gene>
    <name evidence="1" type="ORF">HINF_LOCUS56878</name>
    <name evidence="2" type="ORF">HINF_LOCUS57526</name>
</gene>
<dbReference type="AlphaFoldDB" id="A0AA86R5G8"/>
<evidence type="ECO:0000313" key="2">
    <source>
        <dbReference type="EMBL" id="CAL6076098.1"/>
    </source>
</evidence>
<dbReference type="Proteomes" id="UP001642409">
    <property type="component" value="Unassembled WGS sequence"/>
</dbReference>
<comment type="caution">
    <text evidence="1">The sequence shown here is derived from an EMBL/GenBank/DDBJ whole genome shotgun (WGS) entry which is preliminary data.</text>
</comment>
<evidence type="ECO:0000313" key="1">
    <source>
        <dbReference type="EMBL" id="CAI9969233.1"/>
    </source>
</evidence>
<accession>A0AA86R5G8</accession>